<evidence type="ECO:0000313" key="9">
    <source>
        <dbReference type="Proteomes" id="UP000238701"/>
    </source>
</evidence>
<dbReference type="PANTHER" id="PTHR46388">
    <property type="entry name" value="NHL REPEAT-CONTAINING PROTEIN 2"/>
    <property type="match status" value="1"/>
</dbReference>
<accession>A0A2U3KAT2</accession>
<feature type="domain" description="Teneurin NHL" evidence="7">
    <location>
        <begin position="616"/>
        <end position="666"/>
    </location>
</feature>
<dbReference type="InterPro" id="IPR031549">
    <property type="entry name" value="ASH"/>
</dbReference>
<dbReference type="Gene3D" id="2.120.10.30">
    <property type="entry name" value="TolB, C-terminal domain"/>
    <property type="match status" value="7"/>
</dbReference>
<feature type="domain" description="MBG" evidence="6">
    <location>
        <begin position="1556"/>
        <end position="1635"/>
    </location>
</feature>
<reference evidence="9" key="1">
    <citation type="submission" date="2018-02" db="EMBL/GenBank/DDBJ databases">
        <authorList>
            <person name="Hausmann B."/>
        </authorList>
    </citation>
    <scope>NUCLEOTIDE SEQUENCE [LARGE SCALE GENOMIC DNA]</scope>
    <source>
        <strain evidence="9">Peat soil MAG SbA1</strain>
    </source>
</reference>
<dbReference type="GO" id="GO:0005509">
    <property type="term" value="F:calcium ion binding"/>
    <property type="evidence" value="ECO:0007669"/>
    <property type="project" value="InterPro"/>
</dbReference>
<feature type="domain" description="Teneurin NHL" evidence="7">
    <location>
        <begin position="559"/>
        <end position="609"/>
    </location>
</feature>
<feature type="repeat" description="NHL" evidence="4">
    <location>
        <begin position="142"/>
        <end position="172"/>
    </location>
</feature>
<feature type="domain" description="MBG" evidence="6">
    <location>
        <begin position="1721"/>
        <end position="1795"/>
    </location>
</feature>
<dbReference type="EMBL" id="OMOD01000070">
    <property type="protein sequence ID" value="SPF36756.1"/>
    <property type="molecule type" value="Genomic_DNA"/>
</dbReference>
<feature type="domain" description="Teneurin NHL" evidence="7">
    <location>
        <begin position="806"/>
        <end position="860"/>
    </location>
</feature>
<keyword evidence="2" id="KW-0963">Cytoplasm</keyword>
<dbReference type="Proteomes" id="UP000238701">
    <property type="component" value="Unassembled WGS sequence"/>
</dbReference>
<protein>
    <recommendedName>
        <fullName evidence="10">NHL repeat containing protein</fullName>
    </recommendedName>
</protein>
<evidence type="ECO:0000256" key="4">
    <source>
        <dbReference type="PROSITE-ProRule" id="PRU00504"/>
    </source>
</evidence>
<dbReference type="GO" id="GO:0016020">
    <property type="term" value="C:membrane"/>
    <property type="evidence" value="ECO:0007669"/>
    <property type="project" value="InterPro"/>
</dbReference>
<dbReference type="NCBIfam" id="NF012200">
    <property type="entry name" value="choice_anch_D"/>
    <property type="match status" value="4"/>
</dbReference>
<dbReference type="Pfam" id="PF01436">
    <property type="entry name" value="NHL"/>
    <property type="match status" value="2"/>
</dbReference>
<dbReference type="OrthoDB" id="128282at2"/>
<dbReference type="InterPro" id="IPR000033">
    <property type="entry name" value="LDLR_classB_rpt"/>
</dbReference>
<dbReference type="InterPro" id="IPR041286">
    <property type="entry name" value="MBG_2"/>
</dbReference>
<dbReference type="GO" id="GO:0005737">
    <property type="term" value="C:cytoplasm"/>
    <property type="evidence" value="ECO:0007669"/>
    <property type="project" value="UniProtKB-SubCell"/>
</dbReference>
<gene>
    <name evidence="8" type="ORF">SBA1_1610006</name>
</gene>
<feature type="domain" description="Teneurin NHL" evidence="7">
    <location>
        <begin position="668"/>
        <end position="731"/>
    </location>
</feature>
<comment type="subcellular location">
    <subcellularLocation>
        <location evidence="1">Cytoplasm</location>
    </subcellularLocation>
</comment>
<dbReference type="PANTHER" id="PTHR46388:SF2">
    <property type="entry name" value="NHL REPEAT-CONTAINING PROTEIN 2"/>
    <property type="match status" value="1"/>
</dbReference>
<dbReference type="Pfam" id="PF25021">
    <property type="entry name" value="TEN_NHL"/>
    <property type="match status" value="5"/>
</dbReference>
<evidence type="ECO:0008006" key="10">
    <source>
        <dbReference type="Google" id="ProtNLM"/>
    </source>
</evidence>
<evidence type="ECO:0000256" key="2">
    <source>
        <dbReference type="ARBA" id="ARBA00022490"/>
    </source>
</evidence>
<feature type="domain" description="Abnormal spindle-like microcephaly-associated protein ASH" evidence="5">
    <location>
        <begin position="1924"/>
        <end position="2019"/>
    </location>
</feature>
<feature type="domain" description="Teneurin NHL" evidence="7">
    <location>
        <begin position="300"/>
        <end position="395"/>
    </location>
</feature>
<dbReference type="InterPro" id="IPR056822">
    <property type="entry name" value="TEN_NHL"/>
</dbReference>
<keyword evidence="3" id="KW-0677">Repeat</keyword>
<sequence>MSLSYSPTWSGGLVSRLHLAASQNAGTARVWVVAPVLACLLGSLAPRQVLAQNITLLPVITTVAGTGTAGYTGDGGPAIKAELDTPGALLDQWGNLYISNGPDNVIREVDSSGNITTIVGGGTGCGNGNAIGDGCPATSAILNSPHGLAFDGAGDIYISDGGNNRIRVVNRQSVSITVLGVPIAAGTIATIVGTGAACSVSPCGDGGSALTAQLNSPYSLAFDGNFLYIADTFNHRIRIVNMTTLPGIVVGMTVQPGNIATLAGDGTAAYSGDGGSPLSAELNTPYAIFLSSSNGAYYNLYIADTNNNRIRVINMETWSTTVAGVTILGRQINTVAGTGTPGYLGDGGPATAAELDTPHGMAVDNDTNLYFADATNNVVREVNTGGTISTFAGNYALGGGYNGDGGAAVSAQLNFPVTVALDHVGNLYIGDYHNNRVRKVISGPVNFGQVTVGANSKQNAYLSVNTPLSVQGAQASGDYSVVEGSCPAAPTVISAGTVCSWEVQFTPTKPGLRWSPLVVTDGNGKKYSFGLEGSGVGSAMAITPGIITTVAGSGTAGYSGDGGSATGAQISYPQGVTMDNVGNLYISDSNSHTVRKVDTSGKISTVAGNYALGPGNTGNGGQATGAQLYTPAGLAVDSAGNLYIADATSLVIRKVDVNGIITTVAGGGTGAGSCPMATDTFGDGCPATVVNLSGPFGVALDGLGNLYFSDENLQQIRKVDINGIISLVAGDGNCSYSGDNFWAIDAEVCYPGGIAVDAMGNVYIADSSNARVRVVNTQLAPITVAGVTIWPGGINTVAGNGTPGYGGDGNQATSASAELYNPFGVTVDAAGNIYIADYSNFVLRKVDTNGIITTIVGNQNQGYNGDNGSATNAELNSPIAIATDSADNLYIADYGSSVIRKVNVGTSTLAFGSLNLGQTSSAQSVAVSDVGNANLNFTAITPGTDFEHQSVDNGCAVGTPVGIGQTCELGVAFAPLTAGNKSETIALTDDAFNSPQVVNLSGSGIATPAFSNLTPSQSVPYGTSSITLSGTISAPGPVYPPSGETVSIGIGALVQNATIGVNGSFSTVFNIFNVGPLSLTPAGYAIAYRYPGDSSFNSASDFSKSLIVTESVVYVPLTLTELGTGSGTVTDNQSSQQINCSEVNGQYVTGTTCTGTYTYGTAVTLTATVSPGTTFAGWGGACASSGTVPTCSLTATESYGLSASADFIPTPTPVLLSAFSSPGTNVSGTATYCPNGSSPCNDPNGYSLQVMIPQVTSGFPLYVTATEFQATGLCTYPPPNTSQQVQDDPDCRFASFFNYGTDPNGNTIVPLCYPYANGNCVHYDVFSGTSGNEPPTSSYSGGVFWKIGLNNSSFLPASYWLNSLPRILDDPDADEFTPPGVLPYGTNCNDAMVVGPLPGQPYSSTIYCQFVADITLFYNPSSGLDKTVGGKTQQANDVVVAFLPTSAPVPPPPTTAPAITGVCVNGCSVSGTTLTFSEGTGGTFQVSVTAGYPSPTLTEVGTLPAGLAFNTATGLISGTPADGTYGNYLISFTAANGVLPNATLSYTLAVNPAGTLTITASSPSMIYGGTVPTITPSYTGFVNGDTAASLTTQPKCSTTATSSSPVIGSPYYPSTCSGAADPNYSMITNVPGTVTVNPAPLSITASNGTMTYGEAPPTITPIFAGLVNNDNATTLGVTCTPGATSTSAPGSYLSSCTASKGGNYAITPASGTVTVSAAPVVVTAGSATMTYGGPVPNITPSYAYPVGTVSSHAPTTPPMCSTTATVTSLPGTYPSTCVNAADPDYTFTYVPGTVTVVGLEVSPLSVNFGTLYLNGVGAQLITLTNKGTTPITISSVKIAGGTAPGDYGDLTFCPPMILSLPARLPAGKSCPIGVGIAATAKVFSTTASTATLTITDSAASQTVLLTAQVINPQASFSSTYLSSGKLTFQTTTVGKSNPQTVTVTNPGNTPLTLGNPAISIRSSSGDFALTSTTCNGATVYTAAEGGTTSCVISLTFTPKMTGTFTGTLTIKDNAQNSPQTITLSGTT</sequence>
<dbReference type="Pfam" id="PF15780">
    <property type="entry name" value="ASH"/>
    <property type="match status" value="1"/>
</dbReference>
<evidence type="ECO:0000259" key="5">
    <source>
        <dbReference type="Pfam" id="PF15780"/>
    </source>
</evidence>
<evidence type="ECO:0000259" key="6">
    <source>
        <dbReference type="Pfam" id="PF18676"/>
    </source>
</evidence>
<dbReference type="SUPFAM" id="SSF49313">
    <property type="entry name" value="Cadherin-like"/>
    <property type="match status" value="1"/>
</dbReference>
<dbReference type="PROSITE" id="PS51125">
    <property type="entry name" value="NHL"/>
    <property type="match status" value="2"/>
</dbReference>
<evidence type="ECO:0000256" key="1">
    <source>
        <dbReference type="ARBA" id="ARBA00004496"/>
    </source>
</evidence>
<name>A0A2U3KAT2_9BACT</name>
<dbReference type="Gene3D" id="2.60.40.10">
    <property type="entry name" value="Immunoglobulins"/>
    <property type="match status" value="4"/>
</dbReference>
<evidence type="ECO:0000256" key="3">
    <source>
        <dbReference type="ARBA" id="ARBA00022737"/>
    </source>
</evidence>
<dbReference type="Gene3D" id="3.30.160.710">
    <property type="match status" value="1"/>
</dbReference>
<feature type="repeat" description="NHL" evidence="4">
    <location>
        <begin position="745"/>
        <end position="778"/>
    </location>
</feature>
<dbReference type="SMART" id="SM00135">
    <property type="entry name" value="LY"/>
    <property type="match status" value="8"/>
</dbReference>
<feature type="domain" description="MBG" evidence="6">
    <location>
        <begin position="1641"/>
        <end position="1714"/>
    </location>
</feature>
<dbReference type="SUPFAM" id="SSF63829">
    <property type="entry name" value="Calcium-dependent phosphotriesterase"/>
    <property type="match status" value="1"/>
</dbReference>
<dbReference type="InterPro" id="IPR013783">
    <property type="entry name" value="Ig-like_fold"/>
</dbReference>
<dbReference type="Pfam" id="PF18676">
    <property type="entry name" value="MBG_2"/>
    <property type="match status" value="3"/>
</dbReference>
<dbReference type="CDD" id="cd14953">
    <property type="entry name" value="NHL_like_1"/>
    <property type="match status" value="1"/>
</dbReference>
<dbReference type="InterPro" id="IPR001258">
    <property type="entry name" value="NHL_repeat"/>
</dbReference>
<proteinExistence type="predicted"/>
<organism evidence="8 9">
    <name type="scientific">Candidatus Sulfotelmatobacter kueseliae</name>
    <dbReference type="NCBI Taxonomy" id="2042962"/>
    <lineage>
        <taxon>Bacteria</taxon>
        <taxon>Pseudomonadati</taxon>
        <taxon>Acidobacteriota</taxon>
        <taxon>Terriglobia</taxon>
        <taxon>Terriglobales</taxon>
        <taxon>Candidatus Korobacteraceae</taxon>
        <taxon>Candidatus Sulfotelmatobacter</taxon>
    </lineage>
</organism>
<evidence type="ECO:0000259" key="7">
    <source>
        <dbReference type="Pfam" id="PF25021"/>
    </source>
</evidence>
<dbReference type="InterPro" id="IPR015919">
    <property type="entry name" value="Cadherin-like_sf"/>
</dbReference>
<dbReference type="InterPro" id="IPR011042">
    <property type="entry name" value="6-blade_b-propeller_TolB-like"/>
</dbReference>
<dbReference type="SUPFAM" id="SSF63825">
    <property type="entry name" value="YWTD domain"/>
    <property type="match status" value="2"/>
</dbReference>
<evidence type="ECO:0000313" key="8">
    <source>
        <dbReference type="EMBL" id="SPF36756.1"/>
    </source>
</evidence>